<dbReference type="KEGG" id="bic:LMTR13_27190"/>
<evidence type="ECO:0000313" key="2">
    <source>
        <dbReference type="EMBL" id="ANW03275.1"/>
    </source>
</evidence>
<sequence length="551" mass="60410">MVPKAPVGALRGFSRWLFAKNKPSLVARLDSKSLSDGGDVYEFVGKGKPERLLSALDHLRSFRSTGEVIVHPRRGRAKDAPVVLGLEEALIKAGTRRPDIAAAQLSASSALRPTESRGGVTGSDKRPLYSEDAPVVLGLEEALIKAGTRRLDIAAAQLSASSALQPAQSRGVVTGSDMRPLYFEDARDISGLQEAFIKAGMRASAYNFAGPLRSFSRWLFAKNKPSLVARLDSKSLSGDVSRFIGKGNPDRLLRAIDELRTFRSTGSIALPGAQPNPHPPDVAPIHPENAVLMEPRLIGDAAAQHRASHEASSRREDLRERQEDQPAPSVLVQEHVAFNPEQISPGELRRVLDHLDDQSMPSPASVVPEELLGLEEQLHNEIQRQPDDQPVDPEEFTFNLEQFSPGELRRLLDTEGAQLEVDHLARQSPIDDWSTTSHSQWAPQPAYLLTQSVSQSNPPSWDKNFEAYTSGPADQSSYDPGPLPNLSLYLPLEWRHGAQWAPEDLKEGMRLHNVLPGASQPETNLTLQGVNYTATIGPPSYESEVFLRPIE</sequence>
<accession>A0A1B1UKM8</accession>
<feature type="region of interest" description="Disordered" evidence="1">
    <location>
        <begin position="106"/>
        <end position="126"/>
    </location>
</feature>
<name>A0A1B1UKM8_9BRAD</name>
<gene>
    <name evidence="2" type="ORF">LMTR13_27190</name>
</gene>
<evidence type="ECO:0000313" key="3">
    <source>
        <dbReference type="Proteomes" id="UP000092839"/>
    </source>
</evidence>
<dbReference type="AlphaFoldDB" id="A0A1B1UKM8"/>
<proteinExistence type="predicted"/>
<protein>
    <submittedName>
        <fullName evidence="2">Uncharacterized protein</fullName>
    </submittedName>
</protein>
<feature type="region of interest" description="Disordered" evidence="1">
    <location>
        <begin position="267"/>
        <end position="286"/>
    </location>
</feature>
<feature type="region of interest" description="Disordered" evidence="1">
    <location>
        <begin position="301"/>
        <end position="330"/>
    </location>
</feature>
<reference evidence="2 3" key="1">
    <citation type="submission" date="2016-07" db="EMBL/GenBank/DDBJ databases">
        <title>Complete genome sequence of Bradyrhizobium icense LMTR 13T, a potential inoculant strain isolated from lima bean (Phaseolus lunatus) in Peru.</title>
        <authorList>
            <person name="Ormeno-Orrillo E."/>
            <person name="Duran D."/>
            <person name="Rogel M.A."/>
            <person name="Rey L."/>
            <person name="Imperial J."/>
            <person name="Ruiz-Argueso T."/>
            <person name="Martinez-Romero E."/>
        </authorList>
    </citation>
    <scope>NUCLEOTIDE SEQUENCE [LARGE SCALE GENOMIC DNA]</scope>
    <source>
        <strain evidence="2 3">LMTR 13</strain>
    </source>
</reference>
<evidence type="ECO:0000256" key="1">
    <source>
        <dbReference type="SAM" id="MobiDB-lite"/>
    </source>
</evidence>
<dbReference type="Proteomes" id="UP000092839">
    <property type="component" value="Chromosome"/>
</dbReference>
<organism evidence="2 3">
    <name type="scientific">Bradyrhizobium icense</name>
    <dbReference type="NCBI Taxonomy" id="1274631"/>
    <lineage>
        <taxon>Bacteria</taxon>
        <taxon>Pseudomonadati</taxon>
        <taxon>Pseudomonadota</taxon>
        <taxon>Alphaproteobacteria</taxon>
        <taxon>Hyphomicrobiales</taxon>
        <taxon>Nitrobacteraceae</taxon>
        <taxon>Bradyrhizobium</taxon>
    </lineage>
</organism>
<dbReference type="EMBL" id="CP016428">
    <property type="protein sequence ID" value="ANW03275.1"/>
    <property type="molecule type" value="Genomic_DNA"/>
</dbReference>
<keyword evidence="3" id="KW-1185">Reference proteome</keyword>
<feature type="compositionally biased region" description="Basic and acidic residues" evidence="1">
    <location>
        <begin position="307"/>
        <end position="324"/>
    </location>
</feature>